<accession>E3J4F5</accession>
<protein>
    <recommendedName>
        <fullName evidence="2">Tyrosine specific protein phosphatases domain-containing protein</fullName>
    </recommendedName>
</protein>
<dbReference type="InterPro" id="IPR029021">
    <property type="entry name" value="Prot-tyrosine_phosphatase-like"/>
</dbReference>
<reference evidence="3 4" key="1">
    <citation type="submission" date="2010-10" db="EMBL/GenBank/DDBJ databases">
        <title>Complete sequence of Frankia sp. EuI1c.</title>
        <authorList>
            <consortium name="US DOE Joint Genome Institute"/>
            <person name="Lucas S."/>
            <person name="Copeland A."/>
            <person name="Lapidus A."/>
            <person name="Cheng J.-F."/>
            <person name="Bruce D."/>
            <person name="Goodwin L."/>
            <person name="Pitluck S."/>
            <person name="Chertkov O."/>
            <person name="Detter J.C."/>
            <person name="Han C."/>
            <person name="Tapia R."/>
            <person name="Land M."/>
            <person name="Hauser L."/>
            <person name="Jeffries C."/>
            <person name="Kyrpides N."/>
            <person name="Ivanova N."/>
            <person name="Mikhailova N."/>
            <person name="Beauchemin N."/>
            <person name="Sen A."/>
            <person name="Sur S.A."/>
            <person name="Gtari M."/>
            <person name="Wall L."/>
            <person name="Tisa L."/>
            <person name="Woyke T."/>
        </authorList>
    </citation>
    <scope>NUCLEOTIDE SEQUENCE [LARGE SCALE GENOMIC DNA]</scope>
    <source>
        <strain evidence="4">DSM 45817 / CECT 9037 / EuI1c</strain>
    </source>
</reference>
<dbReference type="eggNOG" id="COG2453">
    <property type="taxonomic scope" value="Bacteria"/>
</dbReference>
<dbReference type="Pfam" id="PF22785">
    <property type="entry name" value="Tc-R-P"/>
    <property type="match status" value="1"/>
</dbReference>
<dbReference type="PROSITE" id="PS50056">
    <property type="entry name" value="TYR_PHOSPHATASE_2"/>
    <property type="match status" value="1"/>
</dbReference>
<gene>
    <name evidence="3" type="ordered locus">FraEuI1c_5085</name>
</gene>
<dbReference type="KEGG" id="fri:FraEuI1c_5085"/>
<dbReference type="InterPro" id="IPR000387">
    <property type="entry name" value="Tyr_Pase_dom"/>
</dbReference>
<feature type="compositionally biased region" description="Low complexity" evidence="1">
    <location>
        <begin position="216"/>
        <end position="228"/>
    </location>
</feature>
<evidence type="ECO:0000313" key="3">
    <source>
        <dbReference type="EMBL" id="ADP83074.1"/>
    </source>
</evidence>
<proteinExistence type="predicted"/>
<feature type="domain" description="Tyrosine specific protein phosphatases" evidence="2">
    <location>
        <begin position="113"/>
        <end position="155"/>
    </location>
</feature>
<dbReference type="STRING" id="298654.FraEuI1c_5085"/>
<dbReference type="Proteomes" id="UP000002484">
    <property type="component" value="Chromosome"/>
</dbReference>
<dbReference type="PROSITE" id="PS00383">
    <property type="entry name" value="TYR_PHOSPHATASE_1"/>
    <property type="match status" value="1"/>
</dbReference>
<evidence type="ECO:0000256" key="1">
    <source>
        <dbReference type="SAM" id="MobiDB-lite"/>
    </source>
</evidence>
<dbReference type="AlphaFoldDB" id="E3J4F5"/>
<evidence type="ECO:0000313" key="4">
    <source>
        <dbReference type="Proteomes" id="UP000002484"/>
    </source>
</evidence>
<name>E3J4F5_PSEI1</name>
<keyword evidence="4" id="KW-1185">Reference proteome</keyword>
<dbReference type="OrthoDB" id="5197106at2"/>
<dbReference type="EMBL" id="CP002299">
    <property type="protein sequence ID" value="ADP83074.1"/>
    <property type="molecule type" value="Genomic_DNA"/>
</dbReference>
<sequence length="237" mass="24008">MIQAEIRWDTGPRLLTIGPVSTAAGVELVPVGPGAVGVTHRPRLASLPGLRTSSVTHLVTLLSAREGAEGLGGAAVAAGLRWVWLPVPDGREPTPATRATIVAGLVELAGLVRGGAHLVIHCSAGIHRTGMITYALLRTLGLAPDEAGAALARMRSVTAGGLGDHRLAWAEQLAELATERHAVGAPGGPAADRAAVDDLQMGAQAMVTSPDGGQPGPATGQPGPATTQWPAEGSWMS</sequence>
<dbReference type="HOGENOM" id="CLU_1169305_0_0_11"/>
<evidence type="ECO:0000259" key="2">
    <source>
        <dbReference type="PROSITE" id="PS50056"/>
    </source>
</evidence>
<dbReference type="InterPro" id="IPR016130">
    <property type="entry name" value="Tyr_Pase_AS"/>
</dbReference>
<dbReference type="Gene3D" id="3.90.190.10">
    <property type="entry name" value="Protein tyrosine phosphatase superfamily"/>
    <property type="match status" value="1"/>
</dbReference>
<dbReference type="InParanoid" id="E3J4F5"/>
<organism evidence="3 4">
    <name type="scientific">Pseudofrankia inefficax (strain DSM 45817 / CECT 9037 / DDB 130130 / EuI1c)</name>
    <name type="common">Frankia inefficax</name>
    <dbReference type="NCBI Taxonomy" id="298654"/>
    <lineage>
        <taxon>Bacteria</taxon>
        <taxon>Bacillati</taxon>
        <taxon>Actinomycetota</taxon>
        <taxon>Actinomycetes</taxon>
        <taxon>Frankiales</taxon>
        <taxon>Frankiaceae</taxon>
        <taxon>Pseudofrankia</taxon>
    </lineage>
</organism>
<dbReference type="SUPFAM" id="SSF52799">
    <property type="entry name" value="(Phosphotyrosine protein) phosphatases II"/>
    <property type="match status" value="1"/>
</dbReference>
<feature type="region of interest" description="Disordered" evidence="1">
    <location>
        <begin position="206"/>
        <end position="237"/>
    </location>
</feature>